<evidence type="ECO:0000313" key="3">
    <source>
        <dbReference type="Proteomes" id="UP000032289"/>
    </source>
</evidence>
<evidence type="ECO:0000256" key="1">
    <source>
        <dbReference type="SAM" id="MobiDB-lite"/>
    </source>
</evidence>
<gene>
    <name evidence="2" type="ORF">ab3b_00885</name>
</gene>
<dbReference type="EMBL" id="JWHT01000021">
    <property type="protein sequence ID" value="KIU24960.1"/>
    <property type="molecule type" value="Genomic_DNA"/>
</dbReference>
<feature type="region of interest" description="Disordered" evidence="1">
    <location>
        <begin position="1"/>
        <end position="37"/>
    </location>
</feature>
<dbReference type="Proteomes" id="UP000032289">
    <property type="component" value="Unassembled WGS sequence"/>
</dbReference>
<feature type="compositionally biased region" description="Acidic residues" evidence="1">
    <location>
        <begin position="1"/>
        <end position="10"/>
    </location>
</feature>
<name>A0A0D1LYD5_9LACO</name>
<sequence>MFDELIDPPDDERPWGEDFEGEEVAQGTEGWDTDEGFVPDEKEKLKSYMELVGHRAIAED</sequence>
<dbReference type="AlphaFoldDB" id="A0A0D1LYD5"/>
<dbReference type="PATRIC" id="fig|137591.24.peg.868"/>
<comment type="caution">
    <text evidence="2">The sequence shown here is derived from an EMBL/GenBank/DDBJ whole genome shotgun (WGS) entry which is preliminary data.</text>
</comment>
<reference evidence="2" key="1">
    <citation type="journal article" date="2015" name="Microbiology (Mosc.)">
        <title>Genomics of the Weissella cibaria species with an examination of its metabolic traits.</title>
        <authorList>
            <person name="Lynch K.M."/>
            <person name="Lucid A."/>
            <person name="Arendt E.K."/>
            <person name="Sleator R.D."/>
            <person name="Lucey B."/>
            <person name="Coffey A."/>
        </authorList>
    </citation>
    <scope>NUCLEOTIDE SEQUENCE [LARGE SCALE GENOMIC DNA]</scope>
    <source>
        <strain evidence="2">AB3b</strain>
    </source>
</reference>
<proteinExistence type="predicted"/>
<accession>A0A0D1LYD5</accession>
<organism evidence="2 3">
    <name type="scientific">Weissella cibaria</name>
    <dbReference type="NCBI Taxonomy" id="137591"/>
    <lineage>
        <taxon>Bacteria</taxon>
        <taxon>Bacillati</taxon>
        <taxon>Bacillota</taxon>
        <taxon>Bacilli</taxon>
        <taxon>Lactobacillales</taxon>
        <taxon>Lactobacillaceae</taxon>
        <taxon>Weissella</taxon>
    </lineage>
</organism>
<protein>
    <submittedName>
        <fullName evidence="2">Uncharacterized protein</fullName>
    </submittedName>
</protein>
<evidence type="ECO:0000313" key="2">
    <source>
        <dbReference type="EMBL" id="KIU24960.1"/>
    </source>
</evidence>
<dbReference type="RefSeq" id="WP_043941010.1">
    <property type="nucleotide sequence ID" value="NZ_JWHT01000021.1"/>
</dbReference>